<dbReference type="Proteomes" id="UP000283380">
    <property type="component" value="Unassembled WGS sequence"/>
</dbReference>
<keyword evidence="2" id="KW-1185">Reference proteome</keyword>
<sequence length="66" mass="7948">MYGQRKIDVEPVFGHLKNVFGLRWVHLRGQIKVDDHEFEKILVKEQFYINFGGQEEIRSRQNTFLI</sequence>
<name>A0ABX9LSU5_9LACO</name>
<protein>
    <recommendedName>
        <fullName evidence="3">Transposase DDE domain-containing protein</fullName>
    </recommendedName>
</protein>
<evidence type="ECO:0008006" key="3">
    <source>
        <dbReference type="Google" id="ProtNLM"/>
    </source>
</evidence>
<comment type="caution">
    <text evidence="1">The sequence shown here is derived from an EMBL/GenBank/DDBJ whole genome shotgun (WGS) entry which is preliminary data.</text>
</comment>
<evidence type="ECO:0000313" key="2">
    <source>
        <dbReference type="Proteomes" id="UP000283380"/>
    </source>
</evidence>
<reference evidence="1 2" key="1">
    <citation type="submission" date="2018-07" db="EMBL/GenBank/DDBJ databases">
        <title>Genome sequences of six Lactobacillus spp. isolated from bumble bee guts.</title>
        <authorList>
            <person name="Motta E.V.S."/>
            <person name="Moran N.A."/>
        </authorList>
    </citation>
    <scope>NUCLEOTIDE SEQUENCE [LARGE SCALE GENOMIC DNA]</scope>
    <source>
        <strain evidence="1 2">BI-4G</strain>
    </source>
</reference>
<gene>
    <name evidence="1" type="ORF">DS834_07980</name>
</gene>
<proteinExistence type="predicted"/>
<evidence type="ECO:0000313" key="1">
    <source>
        <dbReference type="EMBL" id="RHW49262.1"/>
    </source>
</evidence>
<dbReference type="EMBL" id="QOCU01000009">
    <property type="protein sequence ID" value="RHW49262.1"/>
    <property type="molecule type" value="Genomic_DNA"/>
</dbReference>
<organism evidence="1 2">
    <name type="scientific">Lactobacillus bombicola</name>
    <dbReference type="NCBI Taxonomy" id="1505723"/>
    <lineage>
        <taxon>Bacteria</taxon>
        <taxon>Bacillati</taxon>
        <taxon>Bacillota</taxon>
        <taxon>Bacilli</taxon>
        <taxon>Lactobacillales</taxon>
        <taxon>Lactobacillaceae</taxon>
        <taxon>Lactobacillus</taxon>
    </lineage>
</organism>
<accession>A0ABX9LSU5</accession>